<organism evidence="1 2">
    <name type="scientific">Mitsuokella multacida DSM 20544</name>
    <dbReference type="NCBI Taxonomy" id="500635"/>
    <lineage>
        <taxon>Bacteria</taxon>
        <taxon>Bacillati</taxon>
        <taxon>Bacillota</taxon>
        <taxon>Negativicutes</taxon>
        <taxon>Selenomonadales</taxon>
        <taxon>Selenomonadaceae</taxon>
        <taxon>Mitsuokella</taxon>
    </lineage>
</organism>
<proteinExistence type="predicted"/>
<dbReference type="eggNOG" id="COG3335">
    <property type="taxonomic scope" value="Bacteria"/>
</dbReference>
<dbReference type="AlphaFoldDB" id="C9KPW4"/>
<dbReference type="SUPFAM" id="SSF46689">
    <property type="entry name" value="Homeodomain-like"/>
    <property type="match status" value="1"/>
</dbReference>
<dbReference type="EMBL" id="ABWK02000020">
    <property type="protein sequence ID" value="EEX68269.1"/>
    <property type="molecule type" value="Genomic_DNA"/>
</dbReference>
<dbReference type="RefSeq" id="WP_005842421.1">
    <property type="nucleotide sequence ID" value="NZ_GG697142.2"/>
</dbReference>
<evidence type="ECO:0000313" key="2">
    <source>
        <dbReference type="Proteomes" id="UP000003671"/>
    </source>
</evidence>
<dbReference type="InterPro" id="IPR009057">
    <property type="entry name" value="Homeodomain-like_sf"/>
</dbReference>
<accession>C9KPW4</accession>
<evidence type="ECO:0008006" key="3">
    <source>
        <dbReference type="Google" id="ProtNLM"/>
    </source>
</evidence>
<dbReference type="Proteomes" id="UP000003671">
    <property type="component" value="Unassembled WGS sequence"/>
</dbReference>
<protein>
    <recommendedName>
        <fullName evidence="3">Transposase</fullName>
    </recommendedName>
</protein>
<name>C9KPW4_9FIRM</name>
<sequence>MSGHSRKYKIMLTNEERNHLKAVLRSSKTCNTIKKRCQILLALDCNTNPDSTYRNCAYYLGVSLKMVCNIVKLYCESGLQRTLVLNRNVNSDNATRKIDGAMEARIIAMACGTPPEGYARWTIKLLTEHARVELGLTAGEEAVRRMLKKHIAPSLERLLVHSQETGCRFCRLHGRHHRRV</sequence>
<comment type="caution">
    <text evidence="1">The sequence shown here is derived from an EMBL/GenBank/DDBJ whole genome shotgun (WGS) entry which is preliminary data.</text>
</comment>
<dbReference type="GeneID" id="93482639"/>
<gene>
    <name evidence="1" type="ORF">MITSMUL_05272</name>
</gene>
<reference evidence="1" key="1">
    <citation type="submission" date="2009-09" db="EMBL/GenBank/DDBJ databases">
        <authorList>
            <person name="Weinstock G."/>
            <person name="Sodergren E."/>
            <person name="Clifton S."/>
            <person name="Fulton L."/>
            <person name="Fulton B."/>
            <person name="Courtney L."/>
            <person name="Fronick C."/>
            <person name="Harrison M."/>
            <person name="Strong C."/>
            <person name="Farmer C."/>
            <person name="Delahaunty K."/>
            <person name="Markovic C."/>
            <person name="Hall O."/>
            <person name="Minx P."/>
            <person name="Tomlinson C."/>
            <person name="Mitreva M."/>
            <person name="Nelson J."/>
            <person name="Hou S."/>
            <person name="Wollam A."/>
            <person name="Pepin K.H."/>
            <person name="Johnson M."/>
            <person name="Bhonagiri V."/>
            <person name="Nash W.E."/>
            <person name="Warren W."/>
            <person name="Chinwalla A."/>
            <person name="Mardis E.R."/>
            <person name="Wilson R.K."/>
        </authorList>
    </citation>
    <scope>NUCLEOTIDE SEQUENCE [LARGE SCALE GENOMIC DNA]</scope>
    <source>
        <strain evidence="1">DSM 20544</strain>
    </source>
</reference>
<keyword evidence="2" id="KW-1185">Reference proteome</keyword>
<dbReference type="HOGENOM" id="CLU_041125_5_1_9"/>
<dbReference type="STRING" id="500635.MITSMUL_05272"/>
<evidence type="ECO:0000313" key="1">
    <source>
        <dbReference type="EMBL" id="EEX68269.1"/>
    </source>
</evidence>